<proteinExistence type="predicted"/>
<dbReference type="Proteomes" id="UP001055172">
    <property type="component" value="Unassembled WGS sequence"/>
</dbReference>
<dbReference type="SUPFAM" id="SSF51735">
    <property type="entry name" value="NAD(P)-binding Rossmann-fold domains"/>
    <property type="match status" value="1"/>
</dbReference>
<sequence>MLPYYWQASPDAWQWLLIHSDVLGAEWRSVAGEDDVFELVIVRKDPASSIQGVFYTYPDLDEWSSKDLFKKHPTLPDHWRYHGRCDDLIVFSNGEKLNPVAVENALNGHPKVRTAIVVGTMRFQPALLVEPVRYPSSPEEVENLVGELWPLVAKTNNEIAAHARISWQNKQFIEHFLSSYTSQRWTIFTEKQKQDGETLKTTWISPRKKPSCNFFTVGIDSLQVVNACRLLRGSLRGKSDKIDLDSIAPRMIYAKPSPRYLTTELWGQHVGSLQPVDVDIQGSRTMSAVLAKYTQNLPNKPGIERPPARDLQQTVILSGSTGRLGAYLLDFLVMNPAVHKVICLNRARAGRTRQLHLNAARGLKTDLAKAEFLQADFTDPYLGLDAEKYARLLADADRVIHTQWPVNFNLTLESFEPHIRGVRHLIDFCVQASRDVHLVLISTVLAATNWDGSEAALPSAVPVGAYAQGKLVADLILETATQRSGVSAAVVRVGQIAGPEDAAGVWNIDEWLPRLIVSSVRALGVLPRDLGVMSTVNWVTSEGAARLVLEVAGVAASRALDRSSGYYYGVNPHARHFSTLSEAIKEFYGSRIQSLVSWDDWVSALERSNMEVNDTARNPALQLLDFFKGTPSEEATGNVRFQFSLEKTFKASQSMREMQPVTPELMVQWCRQWDL</sequence>
<dbReference type="InterPro" id="IPR013120">
    <property type="entry name" value="FAR_NAD-bd"/>
</dbReference>
<evidence type="ECO:0000256" key="1">
    <source>
        <dbReference type="ARBA" id="ARBA00022450"/>
    </source>
</evidence>
<dbReference type="InterPro" id="IPR051414">
    <property type="entry name" value="Adenylate-forming_Reductase"/>
</dbReference>
<dbReference type="PANTHER" id="PTHR43439:SF2">
    <property type="entry name" value="ENZYME, PUTATIVE (JCVI)-RELATED"/>
    <property type="match status" value="1"/>
</dbReference>
<protein>
    <submittedName>
        <fullName evidence="4">Non-canonical non-ribosomal peptide synthetase FUB8</fullName>
    </submittedName>
</protein>
<name>A0AA37GYQ5_9PEZI</name>
<dbReference type="PANTHER" id="PTHR43439">
    <property type="entry name" value="PHENYLACETATE-COENZYME A LIGASE"/>
    <property type="match status" value="1"/>
</dbReference>
<evidence type="ECO:0000313" key="5">
    <source>
        <dbReference type="Proteomes" id="UP001055172"/>
    </source>
</evidence>
<gene>
    <name evidence="4" type="ORF">ColLi_12305</name>
</gene>
<dbReference type="Gene3D" id="3.40.50.720">
    <property type="entry name" value="NAD(P)-binding Rossmann-like Domain"/>
    <property type="match status" value="1"/>
</dbReference>
<dbReference type="SUPFAM" id="SSF56801">
    <property type="entry name" value="Acetyl-CoA synthetase-like"/>
    <property type="match status" value="1"/>
</dbReference>
<dbReference type="Pfam" id="PF23562">
    <property type="entry name" value="AMP-binding_C_3"/>
    <property type="match status" value="1"/>
</dbReference>
<dbReference type="InterPro" id="IPR036291">
    <property type="entry name" value="NAD(P)-bd_dom_sf"/>
</dbReference>
<keyword evidence="5" id="KW-1185">Reference proteome</keyword>
<evidence type="ECO:0000313" key="4">
    <source>
        <dbReference type="EMBL" id="GJC89467.1"/>
    </source>
</evidence>
<keyword evidence="2" id="KW-0597">Phosphoprotein</keyword>
<accession>A0AA37GYQ5</accession>
<keyword evidence="1" id="KW-0596">Phosphopantetheine</keyword>
<dbReference type="EMBL" id="BPPX01000041">
    <property type="protein sequence ID" value="GJC89467.1"/>
    <property type="molecule type" value="Genomic_DNA"/>
</dbReference>
<organism evidence="4 5">
    <name type="scientific">Colletotrichum liriopes</name>
    <dbReference type="NCBI Taxonomy" id="708192"/>
    <lineage>
        <taxon>Eukaryota</taxon>
        <taxon>Fungi</taxon>
        <taxon>Dikarya</taxon>
        <taxon>Ascomycota</taxon>
        <taxon>Pezizomycotina</taxon>
        <taxon>Sordariomycetes</taxon>
        <taxon>Hypocreomycetidae</taxon>
        <taxon>Glomerellales</taxon>
        <taxon>Glomerellaceae</taxon>
        <taxon>Colletotrichum</taxon>
        <taxon>Colletotrichum spaethianum species complex</taxon>
    </lineage>
</organism>
<dbReference type="AlphaFoldDB" id="A0AA37GYQ5"/>
<evidence type="ECO:0000259" key="3">
    <source>
        <dbReference type="Pfam" id="PF07993"/>
    </source>
</evidence>
<evidence type="ECO:0000256" key="2">
    <source>
        <dbReference type="ARBA" id="ARBA00022553"/>
    </source>
</evidence>
<reference evidence="4 5" key="1">
    <citation type="submission" date="2021-07" db="EMBL/GenBank/DDBJ databases">
        <title>Genome data of Colletotrichum spaethianum.</title>
        <authorList>
            <person name="Utami Y.D."/>
            <person name="Hiruma K."/>
        </authorList>
    </citation>
    <scope>NUCLEOTIDE SEQUENCE [LARGE SCALE GENOMIC DNA]</scope>
    <source>
        <strain evidence="4 5">MAFF 242679</strain>
    </source>
</reference>
<dbReference type="Pfam" id="PF07993">
    <property type="entry name" value="NAD_binding_4"/>
    <property type="match status" value="1"/>
</dbReference>
<feature type="domain" description="Thioester reductase (TE)" evidence="3">
    <location>
        <begin position="317"/>
        <end position="532"/>
    </location>
</feature>
<comment type="caution">
    <text evidence="4">The sequence shown here is derived from an EMBL/GenBank/DDBJ whole genome shotgun (WGS) entry which is preliminary data.</text>
</comment>